<dbReference type="SUPFAM" id="SSF47459">
    <property type="entry name" value="HLH, helix-loop-helix DNA-binding domain"/>
    <property type="match status" value="1"/>
</dbReference>
<dbReference type="Gene3D" id="4.10.280.10">
    <property type="entry name" value="Helix-loop-helix DNA-binding domain"/>
    <property type="match status" value="1"/>
</dbReference>
<keyword evidence="11" id="KW-0175">Coiled coil</keyword>
<evidence type="ECO:0000256" key="10">
    <source>
        <dbReference type="ARBA" id="ARBA00023242"/>
    </source>
</evidence>
<accession>A0A8C6XBM8</accession>
<dbReference type="GO" id="GO:0045944">
    <property type="term" value="P:positive regulation of transcription by RNA polymerase II"/>
    <property type="evidence" value="ECO:0007669"/>
    <property type="project" value="Ensembl"/>
</dbReference>
<sequence>MRISGLQSKHFSIFSCYFQVQAHLENPMRYHIQEIPQHQVKPFLTLDTKLSNQSLSLPHSQSVSSSGSTPIIKSGHVPPTTNISIPESPVTKILTLGGENGMEEVIDDIINMESNFNDEGICRIETPLLMPRLSSSILDIYNSDQGVTAANMGLTNSSCPSNLPVKRELTGNTISCFIVERRRRYNINYRIKELGTLIPKSNDPDMRWNKGTILKASVEYIKWLQKEQQKAQELEQRQKKLQQANRRLLLRIQELEMQAHAHGLPIMSSVSVVDLTSRVMRQQAYPEENSVDYVQHLAMAHEQHADLHDPAAAFSDPLSHFTDLSFSAALKEQRLEEILLDDTISPLGIDPLLSSVSPAVSKGSSRRSSCSSGDSDDI</sequence>
<evidence type="ECO:0000256" key="4">
    <source>
        <dbReference type="ARBA" id="ARBA00019430"/>
    </source>
</evidence>
<protein>
    <recommendedName>
        <fullName evidence="4">Transcription factor EC</fullName>
    </recommendedName>
</protein>
<dbReference type="OMA" id="NHENEMD"/>
<dbReference type="Pfam" id="PF15951">
    <property type="entry name" value="MITF_TFEB_C_3_N"/>
    <property type="match status" value="1"/>
</dbReference>
<evidence type="ECO:0000313" key="15">
    <source>
        <dbReference type="Proteomes" id="UP000694559"/>
    </source>
</evidence>
<keyword evidence="9" id="KW-0804">Transcription</keyword>
<dbReference type="PANTHER" id="PTHR45776:SF1">
    <property type="entry name" value="TRANSCRIPTION FACTOR EC"/>
    <property type="match status" value="1"/>
</dbReference>
<dbReference type="InterPro" id="IPR021802">
    <property type="entry name" value="MiT/TFE_C"/>
</dbReference>
<feature type="region of interest" description="Disordered" evidence="12">
    <location>
        <begin position="57"/>
        <end position="83"/>
    </location>
</feature>
<keyword evidence="8" id="KW-0010">Activator</keyword>
<dbReference type="GO" id="GO:0046983">
    <property type="term" value="F:protein dimerization activity"/>
    <property type="evidence" value="ECO:0007669"/>
    <property type="project" value="InterPro"/>
</dbReference>
<dbReference type="SMART" id="SM00353">
    <property type="entry name" value="HLH"/>
    <property type="match status" value="1"/>
</dbReference>
<keyword evidence="15" id="KW-1185">Reference proteome</keyword>
<keyword evidence="7" id="KW-0238">DNA-binding</keyword>
<evidence type="ECO:0000256" key="3">
    <source>
        <dbReference type="ARBA" id="ARBA00008289"/>
    </source>
</evidence>
<dbReference type="Pfam" id="PF11851">
    <property type="entry name" value="DUF3371"/>
    <property type="match status" value="1"/>
</dbReference>
<dbReference type="Proteomes" id="UP000694559">
    <property type="component" value="Unplaced"/>
</dbReference>
<dbReference type="GeneTree" id="ENSGT00940000159404"/>
<feature type="domain" description="BHLH" evidence="13">
    <location>
        <begin position="171"/>
        <end position="224"/>
    </location>
</feature>
<evidence type="ECO:0000256" key="9">
    <source>
        <dbReference type="ARBA" id="ARBA00023163"/>
    </source>
</evidence>
<evidence type="ECO:0000256" key="8">
    <source>
        <dbReference type="ARBA" id="ARBA00023159"/>
    </source>
</evidence>
<proteinExistence type="inferred from homology"/>
<dbReference type="GO" id="GO:0005654">
    <property type="term" value="C:nucleoplasm"/>
    <property type="evidence" value="ECO:0007669"/>
    <property type="project" value="Ensembl"/>
</dbReference>
<dbReference type="InterPro" id="IPR011598">
    <property type="entry name" value="bHLH_dom"/>
</dbReference>
<reference evidence="14" key="2">
    <citation type="submission" date="2025-09" db="UniProtKB">
        <authorList>
            <consortium name="Ensembl"/>
        </authorList>
    </citation>
    <scope>IDENTIFICATION</scope>
</reference>
<evidence type="ECO:0000256" key="5">
    <source>
        <dbReference type="ARBA" id="ARBA00022491"/>
    </source>
</evidence>
<evidence type="ECO:0000256" key="2">
    <source>
        <dbReference type="ARBA" id="ARBA00004496"/>
    </source>
</evidence>
<feature type="compositionally biased region" description="Low complexity" evidence="12">
    <location>
        <begin position="57"/>
        <end position="75"/>
    </location>
</feature>
<dbReference type="InterPro" id="IPR036638">
    <property type="entry name" value="HLH_DNA-bd_sf"/>
</dbReference>
<dbReference type="AlphaFoldDB" id="A0A8C6XBM8"/>
<evidence type="ECO:0000256" key="6">
    <source>
        <dbReference type="ARBA" id="ARBA00023015"/>
    </source>
</evidence>
<name>A0A8C6XBM8_NAJNA</name>
<dbReference type="GO" id="GO:0034605">
    <property type="term" value="P:cellular response to heat"/>
    <property type="evidence" value="ECO:0007669"/>
    <property type="project" value="Ensembl"/>
</dbReference>
<reference evidence="14" key="1">
    <citation type="submission" date="2025-08" db="UniProtKB">
        <authorList>
            <consortium name="Ensembl"/>
        </authorList>
    </citation>
    <scope>IDENTIFICATION</scope>
</reference>
<comment type="similarity">
    <text evidence="3">Belongs to the MiT/TFE family.</text>
</comment>
<dbReference type="InterPro" id="IPR031867">
    <property type="entry name" value="MiT/TFE_N"/>
</dbReference>
<dbReference type="PANTHER" id="PTHR45776">
    <property type="entry name" value="MIP04163P"/>
    <property type="match status" value="1"/>
</dbReference>
<evidence type="ECO:0000256" key="1">
    <source>
        <dbReference type="ARBA" id="ARBA00004123"/>
    </source>
</evidence>
<keyword evidence="6" id="KW-0805">Transcription regulation</keyword>
<dbReference type="PROSITE" id="PS50888">
    <property type="entry name" value="BHLH"/>
    <property type="match status" value="1"/>
</dbReference>
<organism evidence="14 15">
    <name type="scientific">Naja naja</name>
    <name type="common">Indian cobra</name>
    <dbReference type="NCBI Taxonomy" id="35670"/>
    <lineage>
        <taxon>Eukaryota</taxon>
        <taxon>Metazoa</taxon>
        <taxon>Chordata</taxon>
        <taxon>Craniata</taxon>
        <taxon>Vertebrata</taxon>
        <taxon>Euteleostomi</taxon>
        <taxon>Lepidosauria</taxon>
        <taxon>Squamata</taxon>
        <taxon>Bifurcata</taxon>
        <taxon>Unidentata</taxon>
        <taxon>Episquamata</taxon>
        <taxon>Toxicofera</taxon>
        <taxon>Serpentes</taxon>
        <taxon>Colubroidea</taxon>
        <taxon>Elapidae</taxon>
        <taxon>Elapinae</taxon>
        <taxon>Naja</taxon>
    </lineage>
</organism>
<keyword evidence="10" id="KW-0539">Nucleus</keyword>
<dbReference type="GO" id="GO:0001227">
    <property type="term" value="F:DNA-binding transcription repressor activity, RNA polymerase II-specific"/>
    <property type="evidence" value="ECO:0007669"/>
    <property type="project" value="Ensembl"/>
</dbReference>
<dbReference type="Ensembl" id="ENSNNAT00000012539.1">
    <property type="protein sequence ID" value="ENSNNAP00000011987.1"/>
    <property type="gene ID" value="ENSNNAG00000008043.1"/>
</dbReference>
<comment type="subcellular location">
    <subcellularLocation>
        <location evidence="2">Cytoplasm</location>
    </subcellularLocation>
    <subcellularLocation>
        <location evidence="1">Nucleus</location>
    </subcellularLocation>
</comment>
<gene>
    <name evidence="14" type="primary">TFEC</name>
</gene>
<feature type="coiled-coil region" evidence="11">
    <location>
        <begin position="224"/>
        <end position="258"/>
    </location>
</feature>
<keyword evidence="5" id="KW-0678">Repressor</keyword>
<dbReference type="GO" id="GO:0000978">
    <property type="term" value="F:RNA polymerase II cis-regulatory region sequence-specific DNA binding"/>
    <property type="evidence" value="ECO:0007669"/>
    <property type="project" value="TreeGrafter"/>
</dbReference>
<dbReference type="Pfam" id="PF00010">
    <property type="entry name" value="HLH"/>
    <property type="match status" value="1"/>
</dbReference>
<evidence type="ECO:0000256" key="7">
    <source>
        <dbReference type="ARBA" id="ARBA00023125"/>
    </source>
</evidence>
<evidence type="ECO:0000313" key="14">
    <source>
        <dbReference type="Ensembl" id="ENSNNAP00000011987.1"/>
    </source>
</evidence>
<dbReference type="OrthoDB" id="6242697at2759"/>
<evidence type="ECO:0000256" key="11">
    <source>
        <dbReference type="SAM" id="Coils"/>
    </source>
</evidence>
<feature type="region of interest" description="Disordered" evidence="12">
    <location>
        <begin position="357"/>
        <end position="378"/>
    </location>
</feature>
<dbReference type="FunFam" id="4.10.280.10:FF:000003">
    <property type="entry name" value="microphthalmia-associated transcription factor isoform X1"/>
    <property type="match status" value="1"/>
</dbReference>
<evidence type="ECO:0000259" key="13">
    <source>
        <dbReference type="PROSITE" id="PS50888"/>
    </source>
</evidence>
<dbReference type="GO" id="GO:0005829">
    <property type="term" value="C:cytosol"/>
    <property type="evidence" value="ECO:0007669"/>
    <property type="project" value="Ensembl"/>
</dbReference>
<evidence type="ECO:0000256" key="12">
    <source>
        <dbReference type="SAM" id="MobiDB-lite"/>
    </source>
</evidence>